<feature type="compositionally biased region" description="Gly residues" evidence="1">
    <location>
        <begin position="114"/>
        <end position="123"/>
    </location>
</feature>
<dbReference type="SUPFAM" id="SSF158682">
    <property type="entry name" value="TerB-like"/>
    <property type="match status" value="1"/>
</dbReference>
<keyword evidence="3" id="KW-1185">Reference proteome</keyword>
<evidence type="ECO:0000256" key="1">
    <source>
        <dbReference type="SAM" id="MobiDB-lite"/>
    </source>
</evidence>
<dbReference type="InterPro" id="IPR029024">
    <property type="entry name" value="TerB-like"/>
</dbReference>
<name>A0ABV6IP81_9PROT</name>
<dbReference type="Gene3D" id="1.10.3680.10">
    <property type="entry name" value="TerB-like"/>
    <property type="match status" value="1"/>
</dbReference>
<dbReference type="RefSeq" id="WP_377048647.1">
    <property type="nucleotide sequence ID" value="NZ_JBHLVZ010000002.1"/>
</dbReference>
<organism evidence="2 3">
    <name type="scientific">Muricoccus vinaceus</name>
    <dbReference type="NCBI Taxonomy" id="424704"/>
    <lineage>
        <taxon>Bacteria</taxon>
        <taxon>Pseudomonadati</taxon>
        <taxon>Pseudomonadota</taxon>
        <taxon>Alphaproteobacteria</taxon>
        <taxon>Acetobacterales</taxon>
        <taxon>Roseomonadaceae</taxon>
        <taxon>Muricoccus</taxon>
    </lineage>
</organism>
<evidence type="ECO:0000313" key="3">
    <source>
        <dbReference type="Proteomes" id="UP001589789"/>
    </source>
</evidence>
<protein>
    <submittedName>
        <fullName evidence="2">Tellurite resistance TerB family protein</fullName>
    </submittedName>
</protein>
<dbReference type="InterPro" id="IPR007486">
    <property type="entry name" value="YebE"/>
</dbReference>
<gene>
    <name evidence="2" type="ORF">ACFFIC_03330</name>
</gene>
<sequence>MVDTRSLLEGFLGGGSRGGGIGSLGGGSSGSSGGGIGSLGGGGGGGSLRDVLGGLFGGSGGGIGSLGGEGRGGGGLFGGGGIGSLGGGESRGGGIFGGPIGSLGDGERGGGGLFGGGGIGSLGREGTVQPPSQEDDRGGGGLFGGGIGSPGTGGMGGGGFGGGLGGMLGGGLGTAAAGGLLGSLLGGGRRRSGGGSLMQMGGMAVLGTLAYRAWKQFQESQGVPEAARGGAAAPSAPPSSGPWAGSATNPGGAPVGAKGSVPDPKEFAQEEMAAADGQPFGLSVIKAMVSAAKADGHMDNDERERIFGEVEKLGLDAEAKSFVFQAMDAPTDPVAIAALARTDAQKAELYMASRLVAEPDTAAERAYLDALAHRLGLAAGLRQSLDAQAAEAHQLVESGALEQPQQGGATPQV</sequence>
<dbReference type="EMBL" id="JBHLVZ010000002">
    <property type="protein sequence ID" value="MFC0384580.1"/>
    <property type="molecule type" value="Genomic_DNA"/>
</dbReference>
<comment type="caution">
    <text evidence="2">The sequence shown here is derived from an EMBL/GenBank/DDBJ whole genome shotgun (WGS) entry which is preliminary data.</text>
</comment>
<dbReference type="CDD" id="cd07178">
    <property type="entry name" value="terB_like_YebE"/>
    <property type="match status" value="1"/>
</dbReference>
<dbReference type="Pfam" id="PF04391">
    <property type="entry name" value="DUF533"/>
    <property type="match status" value="1"/>
</dbReference>
<accession>A0ABV6IP81</accession>
<feature type="region of interest" description="Disordered" evidence="1">
    <location>
        <begin position="114"/>
        <end position="154"/>
    </location>
</feature>
<feature type="region of interest" description="Disordered" evidence="1">
    <location>
        <begin position="222"/>
        <end position="263"/>
    </location>
</feature>
<dbReference type="Proteomes" id="UP001589789">
    <property type="component" value="Unassembled WGS sequence"/>
</dbReference>
<evidence type="ECO:0000313" key="2">
    <source>
        <dbReference type="EMBL" id="MFC0384580.1"/>
    </source>
</evidence>
<reference evidence="2 3" key="1">
    <citation type="submission" date="2024-09" db="EMBL/GenBank/DDBJ databases">
        <authorList>
            <person name="Sun Q."/>
            <person name="Mori K."/>
        </authorList>
    </citation>
    <scope>NUCLEOTIDE SEQUENCE [LARGE SCALE GENOMIC DNA]</scope>
    <source>
        <strain evidence="2 3">CCM 7468</strain>
    </source>
</reference>
<feature type="compositionally biased region" description="Gly residues" evidence="1">
    <location>
        <begin position="139"/>
        <end position="154"/>
    </location>
</feature>
<proteinExistence type="predicted"/>